<evidence type="ECO:0000256" key="4">
    <source>
        <dbReference type="SAM" id="SignalP"/>
    </source>
</evidence>
<evidence type="ECO:0000313" key="6">
    <source>
        <dbReference type="Ensembl" id="ENSXETP00000090785"/>
    </source>
</evidence>
<dbReference type="AGR" id="Xenbase:XB-GENE-29081191"/>
<dbReference type="SUPFAM" id="SSF82895">
    <property type="entry name" value="TSP-1 type 1 repeat"/>
    <property type="match status" value="1"/>
</dbReference>
<evidence type="ECO:0000256" key="1">
    <source>
        <dbReference type="ARBA" id="ARBA00022729"/>
    </source>
</evidence>
<keyword evidence="2" id="KW-1015">Disulfide bond</keyword>
<keyword evidence="7" id="KW-1185">Reference proteome</keyword>
<evidence type="ECO:0000313" key="7">
    <source>
        <dbReference type="Proteomes" id="UP000008143"/>
    </source>
</evidence>
<dbReference type="KEGG" id="xtr:100492479"/>
<dbReference type="GeneID" id="100492479"/>
<dbReference type="Bgee" id="ENSXETG00000038631">
    <property type="expression patterns" value="Expressed in neurula embryo and 7 other cell types or tissues"/>
</dbReference>
<dbReference type="OrthoDB" id="98591at2759"/>
<evidence type="ECO:0000256" key="3">
    <source>
        <dbReference type="ARBA" id="ARBA00023180"/>
    </source>
</evidence>
<name>A0A6I8S1K8_XENTR</name>
<proteinExistence type="predicted"/>
<dbReference type="InterPro" id="IPR001212">
    <property type="entry name" value="Somatomedin_B_dom"/>
</dbReference>
<gene>
    <name evidence="6 8 9" type="primary">LOC100492479</name>
</gene>
<dbReference type="GeneTree" id="ENSGT00390000008325"/>
<feature type="signal peptide" evidence="4">
    <location>
        <begin position="1"/>
        <end position="25"/>
    </location>
</feature>
<dbReference type="Pfam" id="PF19028">
    <property type="entry name" value="TSP1_spondin"/>
    <property type="match status" value="1"/>
</dbReference>
<dbReference type="RefSeq" id="XP_002931935.2">
    <property type="nucleotide sequence ID" value="XM_002931889.5"/>
</dbReference>
<evidence type="ECO:0000259" key="5">
    <source>
        <dbReference type="PROSITE" id="PS50958"/>
    </source>
</evidence>
<dbReference type="InterPro" id="IPR044004">
    <property type="entry name" value="TSP1_spondin_dom"/>
</dbReference>
<reference evidence="8" key="3">
    <citation type="submission" date="2025-04" db="UniProtKB">
        <authorList>
            <consortium name="RefSeq"/>
        </authorList>
    </citation>
    <scope>IDENTIFICATION</scope>
    <source>
        <strain evidence="8">Nigerian</strain>
        <tissue evidence="8">Liver and blood</tissue>
    </source>
</reference>
<dbReference type="AlphaFoldDB" id="A0A6I8S1K8"/>
<reference evidence="6" key="1">
    <citation type="journal article" date="2010" name="Science">
        <title>The genome of the Western clawed frog Xenopus tropicalis.</title>
        <authorList>
            <person name="Hellsten U."/>
            <person name="Harland R.M."/>
            <person name="Gilchrist M.J."/>
            <person name="Hendrix D."/>
            <person name="Jurka J."/>
            <person name="Kapitonov V."/>
            <person name="Ovcharenko I."/>
            <person name="Putnam N.H."/>
            <person name="Shu S."/>
            <person name="Taher L."/>
            <person name="Blitz I.L."/>
            <person name="Blumberg B."/>
            <person name="Dichmann D.S."/>
            <person name="Dubchak I."/>
            <person name="Amaya E."/>
            <person name="Detter J.C."/>
            <person name="Fletcher R."/>
            <person name="Gerhard D.S."/>
            <person name="Goodstein D."/>
            <person name="Graves T."/>
            <person name="Grigoriev I.V."/>
            <person name="Grimwood J."/>
            <person name="Kawashima T."/>
            <person name="Lindquist E."/>
            <person name="Lucas S.M."/>
            <person name="Mead P.E."/>
            <person name="Mitros T."/>
            <person name="Ogino H."/>
            <person name="Ohta Y."/>
            <person name="Poliakov A.V."/>
            <person name="Pollet N."/>
            <person name="Robert J."/>
            <person name="Salamov A."/>
            <person name="Sater A.K."/>
            <person name="Schmutz J."/>
            <person name="Terry A."/>
            <person name="Vize P.D."/>
            <person name="Warren W.C."/>
            <person name="Wells D."/>
            <person name="Wills A."/>
            <person name="Wilson R.K."/>
            <person name="Zimmerman L.B."/>
            <person name="Zorn A.M."/>
            <person name="Grainger R."/>
            <person name="Grammer T."/>
            <person name="Khokha M.K."/>
            <person name="Richardson P.M."/>
            <person name="Rokhsar D.S."/>
        </authorList>
    </citation>
    <scope>NUCLEOTIDE SEQUENCE [LARGE SCALE GENOMIC DNA]</scope>
    <source>
        <strain evidence="6">Nigerian</strain>
    </source>
</reference>
<dbReference type="InterPro" id="IPR036383">
    <property type="entry name" value="TSP1_rpt_sf"/>
</dbReference>
<dbReference type="Pfam" id="PF25031">
    <property type="entry name" value="SBSPON_C"/>
    <property type="match status" value="1"/>
</dbReference>
<dbReference type="InterPro" id="IPR056801">
    <property type="entry name" value="SBSPON_C"/>
</dbReference>
<evidence type="ECO:0000313" key="9">
    <source>
        <dbReference type="Xenbase" id="XB-GENE-29081191"/>
    </source>
</evidence>
<organism evidence="6">
    <name type="scientific">Xenopus tropicalis</name>
    <name type="common">Western clawed frog</name>
    <name type="synonym">Silurana tropicalis</name>
    <dbReference type="NCBI Taxonomy" id="8364"/>
    <lineage>
        <taxon>Eukaryota</taxon>
        <taxon>Metazoa</taxon>
        <taxon>Chordata</taxon>
        <taxon>Craniata</taxon>
        <taxon>Vertebrata</taxon>
        <taxon>Euteleostomi</taxon>
        <taxon>Amphibia</taxon>
        <taxon>Batrachia</taxon>
        <taxon>Anura</taxon>
        <taxon>Pipoidea</taxon>
        <taxon>Pipidae</taxon>
        <taxon>Xenopodinae</taxon>
        <taxon>Xenopus</taxon>
        <taxon>Silurana</taxon>
    </lineage>
</organism>
<keyword evidence="1 4" id="KW-0732">Signal</keyword>
<dbReference type="PANTHER" id="PTHR20920">
    <property type="entry name" value="RPE-SPONDIN"/>
    <property type="match status" value="1"/>
</dbReference>
<dbReference type="PROSITE" id="PS50958">
    <property type="entry name" value="SMB_2"/>
    <property type="match status" value="1"/>
</dbReference>
<evidence type="ECO:0000256" key="2">
    <source>
        <dbReference type="ARBA" id="ARBA00023157"/>
    </source>
</evidence>
<dbReference type="InterPro" id="IPR000884">
    <property type="entry name" value="TSP1_rpt"/>
</dbReference>
<dbReference type="Proteomes" id="UP000008143">
    <property type="component" value="Chromosome 1"/>
</dbReference>
<dbReference type="Gene3D" id="2.20.100.10">
    <property type="entry name" value="Thrombospondin type-1 (TSP1) repeat"/>
    <property type="match status" value="1"/>
</dbReference>
<dbReference type="Xenbase" id="XB-GENE-29081191">
    <property type="gene designation" value="LOC100492479"/>
</dbReference>
<dbReference type="PROSITE" id="PS00524">
    <property type="entry name" value="SMB_1"/>
    <property type="match status" value="1"/>
</dbReference>
<sequence>MQLWSSKMWLLLCSVWALHIPGGRSACARRAHPKCCPGRNNACTAPSRTGPTCYCDSYCTRSGDCCQDYRSQCGGSVSHCVVGPWGSWSECSSRCGIGSRERTRQVVVPPSSGGSPCPDLRQRCGCYGGDPDCHMSTDVAKILPDSFKRDFRDPWRRYLTTVQERAPSYCVYFRLKHVGLGCQLQGWSRQLIREQLVCVECQKEAAGSNGRCQGDGLAGVRTFWAAASLSSCQGSWVQEDLREHCTCKLVSFLFV</sequence>
<reference evidence="6" key="2">
    <citation type="submission" date="2020-05" db="UniProtKB">
        <authorList>
            <consortium name="Ensembl"/>
        </authorList>
    </citation>
    <scope>IDENTIFICATION</scope>
</reference>
<protein>
    <submittedName>
        <fullName evidence="6 8">Somatomedin-B and thrombospondin type-1 domain-containing protein</fullName>
    </submittedName>
</protein>
<dbReference type="PROSITE" id="PS50092">
    <property type="entry name" value="TSP1"/>
    <property type="match status" value="1"/>
</dbReference>
<dbReference type="InterPro" id="IPR039942">
    <property type="entry name" value="SBSPO"/>
</dbReference>
<dbReference type="Pfam" id="PF01033">
    <property type="entry name" value="Somatomedin_B"/>
    <property type="match status" value="1"/>
</dbReference>
<evidence type="ECO:0000313" key="8">
    <source>
        <dbReference type="RefSeq" id="XP_002931935.2"/>
    </source>
</evidence>
<dbReference type="SMART" id="SM00201">
    <property type="entry name" value="SO"/>
    <property type="match status" value="1"/>
</dbReference>
<dbReference type="Ensembl" id="ENSXETT00000091434">
    <property type="protein sequence ID" value="ENSXETP00000090785"/>
    <property type="gene ID" value="ENSXETG00000038631"/>
</dbReference>
<dbReference type="PANTHER" id="PTHR20920:SF6">
    <property type="entry name" value="SOMATOMEDIN B AND THROMBOSPONDIN TYPE 1 DOMAIN CONTAINING"/>
    <property type="match status" value="1"/>
</dbReference>
<dbReference type="OMA" id="TRDCCED"/>
<feature type="chain" id="PRO_5044634217" evidence="4">
    <location>
        <begin position="26"/>
        <end position="255"/>
    </location>
</feature>
<accession>A0A6I8S1K8</accession>
<dbReference type="SMART" id="SM00209">
    <property type="entry name" value="TSP1"/>
    <property type="match status" value="1"/>
</dbReference>
<keyword evidence="3" id="KW-0325">Glycoprotein</keyword>
<feature type="domain" description="SMB" evidence="5">
    <location>
        <begin position="32"/>
        <end position="78"/>
    </location>
</feature>